<keyword evidence="5 7" id="KW-0472">Membrane</keyword>
<comment type="subcellular location">
    <subcellularLocation>
        <location evidence="1">Membrane</location>
        <topology evidence="1">Multi-pass membrane protein</topology>
    </subcellularLocation>
</comment>
<evidence type="ECO:0000256" key="3">
    <source>
        <dbReference type="ARBA" id="ARBA00022692"/>
    </source>
</evidence>
<sequence length="815" mass="87862">MEAGITSWVDYLVIGIYFFFVISVGMLSLCRKNRESVKGYFLAGRTMTWLPIGASIFASNIGSEHFVGLAGSGAASGIGVVLFEWGAVLLLLLLGWVFLPIYLHAGVFTMPEYLGRRFGGNRMCVYLSVVCLLLYITTKISVDMFAGVFFIQMATGLDMYLAMIPLLLVTALYTLAGGLAAVVFTDTLQTAVMLVGAVVLSILAFVEVGGFSRLYVKYMVAMPHRNNITDLLFNAVNMTFVADNMTFVADNMTSFAGNLTSAITSGHWDTPTANDSSFMNASGVPESSCGLPKDNSWHMFRDPAGADLPWPGVVFRVTFGAIWYWCADQVIVQRALAAKNVAHARAATVLAGYLKFTPLFLIIMPGMISRVLYPDLIACNTKETCKLACGNEAGCSNSAYPNLILKLAPVGIKGLLMAVMVAALMSSLTSIFNSAVTVFTMDLWRRGRPKATEKELLIVGRLFVLVLVGISIAWIPLIMESQEGQLFMYIMSVTSYISPPISAIFFLAMFVPRVNEPGAFWGVACGQLVGITRLVLDFVYPSPKCGEPDDRPTVVSGVHFAYFAVIVFACTVGVALVVSWLTEPQDGEQIENLTFWSYRKHKSSTIGRAAPPNEGGSWPNKGTANETDDGPAAGTRPNSSGGINTKVHRESMAAASSSSSPGNTNFRDAPGPRVALMSAAARAKMGAQIMGSPTGFESPLSRNSPGRFSDTSLSIAMSRDSVVRARLPKVQTRPSVSHTEVKVNASDRADGQRPSVTLDGLADVIKVMDKFPDFSAPKSITDTSWLVVGQPWSTILNANAVVLLCVLAFLCGFFH</sequence>
<feature type="transmembrane region" description="Helical" evidence="7">
    <location>
        <begin position="560"/>
        <end position="581"/>
    </location>
</feature>
<feature type="transmembrane region" description="Helical" evidence="7">
    <location>
        <begin position="415"/>
        <end position="444"/>
    </location>
</feature>
<dbReference type="Proteomes" id="UP001497497">
    <property type="component" value="Unassembled WGS sequence"/>
</dbReference>
<dbReference type="GO" id="GO:0005886">
    <property type="term" value="C:plasma membrane"/>
    <property type="evidence" value="ECO:0007669"/>
    <property type="project" value="TreeGrafter"/>
</dbReference>
<feature type="transmembrane region" description="Helical" evidence="7">
    <location>
        <begin position="12"/>
        <end position="30"/>
    </location>
</feature>
<dbReference type="InterPro" id="IPR001734">
    <property type="entry name" value="Na/solute_symporter"/>
</dbReference>
<comment type="caution">
    <text evidence="8">The sequence shown here is derived from an EMBL/GenBank/DDBJ whole genome shotgun (WGS) entry which is preliminary data.</text>
</comment>
<evidence type="ECO:0000313" key="9">
    <source>
        <dbReference type="Proteomes" id="UP001497497"/>
    </source>
</evidence>
<organism evidence="8 9">
    <name type="scientific">Lymnaea stagnalis</name>
    <name type="common">Great pond snail</name>
    <name type="synonym">Helix stagnalis</name>
    <dbReference type="NCBI Taxonomy" id="6523"/>
    <lineage>
        <taxon>Eukaryota</taxon>
        <taxon>Metazoa</taxon>
        <taxon>Spiralia</taxon>
        <taxon>Lophotrochozoa</taxon>
        <taxon>Mollusca</taxon>
        <taxon>Gastropoda</taxon>
        <taxon>Heterobranchia</taxon>
        <taxon>Euthyneura</taxon>
        <taxon>Panpulmonata</taxon>
        <taxon>Hygrophila</taxon>
        <taxon>Lymnaeoidea</taxon>
        <taxon>Lymnaeidae</taxon>
        <taxon>Lymnaea</taxon>
    </lineage>
</organism>
<feature type="transmembrane region" description="Helical" evidence="7">
    <location>
        <begin position="795"/>
        <end position="814"/>
    </location>
</feature>
<dbReference type="Pfam" id="PF00474">
    <property type="entry name" value="SSF"/>
    <property type="match status" value="1"/>
</dbReference>
<evidence type="ECO:0000256" key="7">
    <source>
        <dbReference type="SAM" id="Phobius"/>
    </source>
</evidence>
<dbReference type="PANTHER" id="PTHR11819">
    <property type="entry name" value="SOLUTE CARRIER FAMILY 5"/>
    <property type="match status" value="1"/>
</dbReference>
<dbReference type="EMBL" id="CAXITT010000006">
    <property type="protein sequence ID" value="CAL1526498.1"/>
    <property type="molecule type" value="Genomic_DNA"/>
</dbReference>
<evidence type="ECO:0000313" key="8">
    <source>
        <dbReference type="EMBL" id="CAL1526498.1"/>
    </source>
</evidence>
<dbReference type="Gene3D" id="1.20.1730.10">
    <property type="entry name" value="Sodium/glucose cotransporter"/>
    <property type="match status" value="1"/>
</dbReference>
<comment type="similarity">
    <text evidence="2">Belongs to the sodium:solute symporter (SSF) (TC 2.A.21) family.</text>
</comment>
<gene>
    <name evidence="8" type="ORF">GSLYS_00000675001</name>
</gene>
<dbReference type="NCBIfam" id="TIGR00813">
    <property type="entry name" value="sss"/>
    <property type="match status" value="1"/>
</dbReference>
<feature type="transmembrane region" description="Helical" evidence="7">
    <location>
        <begin position="42"/>
        <end position="62"/>
    </location>
</feature>
<feature type="transmembrane region" description="Helical" evidence="7">
    <location>
        <begin position="124"/>
        <end position="153"/>
    </location>
</feature>
<keyword evidence="3 7" id="KW-0812">Transmembrane</keyword>
<reference evidence="8 9" key="1">
    <citation type="submission" date="2024-04" db="EMBL/GenBank/DDBJ databases">
        <authorList>
            <consortium name="Genoscope - CEA"/>
            <person name="William W."/>
        </authorList>
    </citation>
    <scope>NUCLEOTIDE SEQUENCE [LARGE SCALE GENOMIC DNA]</scope>
</reference>
<feature type="transmembrane region" description="Helical" evidence="7">
    <location>
        <begin position="518"/>
        <end position="540"/>
    </location>
</feature>
<feature type="transmembrane region" description="Helical" evidence="7">
    <location>
        <begin position="308"/>
        <end position="326"/>
    </location>
</feature>
<protein>
    <submittedName>
        <fullName evidence="8">Uncharacterized protein</fullName>
    </submittedName>
</protein>
<accession>A0AAV2GYR0</accession>
<dbReference type="InterPro" id="IPR038377">
    <property type="entry name" value="Na/Glc_symporter_sf"/>
</dbReference>
<name>A0AAV2GYR0_LYMST</name>
<evidence type="ECO:0000256" key="6">
    <source>
        <dbReference type="SAM" id="MobiDB-lite"/>
    </source>
</evidence>
<dbReference type="AlphaFoldDB" id="A0AAV2GYR0"/>
<feature type="transmembrane region" description="Helical" evidence="7">
    <location>
        <begin position="191"/>
        <end position="216"/>
    </location>
</feature>
<feature type="transmembrane region" description="Helical" evidence="7">
    <location>
        <begin position="347"/>
        <end position="368"/>
    </location>
</feature>
<dbReference type="GO" id="GO:0005412">
    <property type="term" value="F:D-glucose:sodium symporter activity"/>
    <property type="evidence" value="ECO:0007669"/>
    <property type="project" value="TreeGrafter"/>
</dbReference>
<dbReference type="PROSITE" id="PS50283">
    <property type="entry name" value="NA_SOLUT_SYMP_3"/>
    <property type="match status" value="1"/>
</dbReference>
<feature type="transmembrane region" description="Helical" evidence="7">
    <location>
        <begin position="82"/>
        <end position="103"/>
    </location>
</feature>
<evidence type="ECO:0000256" key="2">
    <source>
        <dbReference type="ARBA" id="ARBA00006434"/>
    </source>
</evidence>
<proteinExistence type="inferred from homology"/>
<evidence type="ECO:0000256" key="1">
    <source>
        <dbReference type="ARBA" id="ARBA00004141"/>
    </source>
</evidence>
<keyword evidence="9" id="KW-1185">Reference proteome</keyword>
<feature type="transmembrane region" description="Helical" evidence="7">
    <location>
        <begin position="487"/>
        <end position="511"/>
    </location>
</feature>
<evidence type="ECO:0000256" key="4">
    <source>
        <dbReference type="ARBA" id="ARBA00022989"/>
    </source>
</evidence>
<evidence type="ECO:0000256" key="5">
    <source>
        <dbReference type="ARBA" id="ARBA00023136"/>
    </source>
</evidence>
<feature type="transmembrane region" description="Helical" evidence="7">
    <location>
        <begin position="456"/>
        <end position="475"/>
    </location>
</feature>
<keyword evidence="4 7" id="KW-1133">Transmembrane helix</keyword>
<feature type="region of interest" description="Disordered" evidence="6">
    <location>
        <begin position="605"/>
        <end position="671"/>
    </location>
</feature>
<dbReference type="PANTHER" id="PTHR11819:SF195">
    <property type="entry name" value="SODIUM_GLUCOSE COTRANSPORTER 4"/>
    <property type="match status" value="1"/>
</dbReference>
<feature type="transmembrane region" description="Helical" evidence="7">
    <location>
        <begin position="159"/>
        <end position="184"/>
    </location>
</feature>